<dbReference type="PANTHER" id="PTHR40088">
    <property type="entry name" value="PECTATE LYASE (EUROFUNG)"/>
    <property type="match status" value="1"/>
</dbReference>
<dbReference type="InterPro" id="IPR035986">
    <property type="entry name" value="PKD_dom_sf"/>
</dbReference>
<gene>
    <name evidence="6" type="ORF">AMJ39_09650</name>
</gene>
<proteinExistence type="predicted"/>
<dbReference type="STRING" id="1703770.AMJ39_09650"/>
<accession>A0A0S7WN36</accession>
<keyword evidence="4" id="KW-0472">Membrane</keyword>
<comment type="caution">
    <text evidence="6">The sequence shown here is derived from an EMBL/GenBank/DDBJ whole genome shotgun (WGS) entry which is preliminary data.</text>
</comment>
<protein>
    <recommendedName>
        <fullName evidence="5">PKD domain-containing protein</fullName>
    </recommendedName>
</protein>
<evidence type="ECO:0000256" key="1">
    <source>
        <dbReference type="ARBA" id="ARBA00004613"/>
    </source>
</evidence>
<feature type="non-terminal residue" evidence="6">
    <location>
        <position position="1"/>
    </location>
</feature>
<dbReference type="Proteomes" id="UP000052008">
    <property type="component" value="Unassembled WGS sequence"/>
</dbReference>
<dbReference type="GO" id="GO:0005576">
    <property type="term" value="C:extracellular region"/>
    <property type="evidence" value="ECO:0007669"/>
    <property type="project" value="UniProtKB-SubCell"/>
</dbReference>
<dbReference type="Gene3D" id="2.160.20.10">
    <property type="entry name" value="Single-stranded right-handed beta-helix, Pectin lyase-like"/>
    <property type="match status" value="1"/>
</dbReference>
<keyword evidence="4" id="KW-1133">Transmembrane helix</keyword>
<dbReference type="PATRIC" id="fig|1703770.3.peg.1430"/>
<dbReference type="InterPro" id="IPR059226">
    <property type="entry name" value="Choice_anch_Q_dom"/>
</dbReference>
<dbReference type="SMART" id="SM00089">
    <property type="entry name" value="PKD"/>
    <property type="match status" value="1"/>
</dbReference>
<dbReference type="CDD" id="cd00146">
    <property type="entry name" value="PKD"/>
    <property type="match status" value="1"/>
</dbReference>
<dbReference type="InterPro" id="IPR013783">
    <property type="entry name" value="Ig-like_fold"/>
</dbReference>
<evidence type="ECO:0000313" key="7">
    <source>
        <dbReference type="Proteomes" id="UP000052008"/>
    </source>
</evidence>
<organism evidence="6 7">
    <name type="scientific">candidate division TA06 bacterium DG_24</name>
    <dbReference type="NCBI Taxonomy" id="1703770"/>
    <lineage>
        <taxon>Bacteria</taxon>
        <taxon>Bacteria division TA06</taxon>
    </lineage>
</organism>
<evidence type="ECO:0000256" key="3">
    <source>
        <dbReference type="ARBA" id="ARBA00022729"/>
    </source>
</evidence>
<evidence type="ECO:0000256" key="2">
    <source>
        <dbReference type="ARBA" id="ARBA00022525"/>
    </source>
</evidence>
<feature type="domain" description="PKD" evidence="5">
    <location>
        <begin position="463"/>
        <end position="542"/>
    </location>
</feature>
<feature type="transmembrane region" description="Helical" evidence="4">
    <location>
        <begin position="12"/>
        <end position="35"/>
    </location>
</feature>
<dbReference type="PANTHER" id="PTHR40088:SF2">
    <property type="entry name" value="SECRETED SUGAR HYDROLASE"/>
    <property type="match status" value="1"/>
</dbReference>
<dbReference type="InterPro" id="IPR022409">
    <property type="entry name" value="PKD/Chitinase_dom"/>
</dbReference>
<dbReference type="InterPro" id="IPR012334">
    <property type="entry name" value="Pectin_lyas_fold"/>
</dbReference>
<evidence type="ECO:0000259" key="5">
    <source>
        <dbReference type="PROSITE" id="PS50093"/>
    </source>
</evidence>
<name>A0A0S7WN36_UNCT6</name>
<keyword evidence="2" id="KW-0964">Secreted</keyword>
<dbReference type="AlphaFoldDB" id="A0A0S7WN36"/>
<dbReference type="EMBL" id="LIZS01000112">
    <property type="protein sequence ID" value="KPJ51584.1"/>
    <property type="molecule type" value="Genomic_DNA"/>
</dbReference>
<dbReference type="Pfam" id="PF18911">
    <property type="entry name" value="PKD_4"/>
    <property type="match status" value="1"/>
</dbReference>
<keyword evidence="4" id="KW-0812">Transmembrane</keyword>
<dbReference type="GO" id="GO:0016837">
    <property type="term" value="F:carbon-oxygen lyase activity, acting on polysaccharides"/>
    <property type="evidence" value="ECO:0007669"/>
    <property type="project" value="TreeGrafter"/>
</dbReference>
<sequence length="653" mass="70281">RREEEGKVKNWLIVVVMLATVLSVCGGACGTDIFVATDGNDGNPGTIEAPLATLREAARRAVAGDNIMVRAGTYNQHLYWDVGGQGAPGAYITIQAYDGDLSVLLQGDSGSADVICFHGRQYCKLIGVELTGESSSALVHGDDDDKGIGDCRYIYVQRCYAHDAPSGNDCMHFNGLYIFVEDCEVSKPGPRSGAGYQECIDYVAVDYGAMRGNYCHDFNDQALYAKGGSDDNVIERNVVSMQLYANMDNPATAFGQQTDKRVIKNDTHQSYNTVYRNNIIRECPRGAIGTYDCYHGYFYNNVVHNCGSTNYGIVHQRTSTSFTTGSDGVYFFNNVFLDTDGDMWTVYQHRSAPYSDWQTGNNNYYNNGNPIPPDGIVDPNQEAGATFGNPNLANPTGTATTWQGWVDCYRITSASTALIDQGNSNAGNTPFPAVTDDIEGTPRPQGAGWDIGAFEYVSGPVPPVAEFSGNPRSGNAPLTVNFTDLSFGSPTSWDWTFGDGGTSEDQHPSHEYTAVNSYTVSLTVANPQGEDTETKPDYITVTNLSCHVGSIDLVGFYKGTGPPSGRGYYAEATITVHDQDCAALAGVTVDITWSGCVSGTDSDVTDENGQVVFTSPVNPAGGTFTCTVDNLTKDGYPYNSGANHETSDSIRNP</sequence>
<keyword evidence="3" id="KW-0732">Signal</keyword>
<dbReference type="NCBIfam" id="NF041518">
    <property type="entry name" value="choice_anch_Q"/>
    <property type="match status" value="1"/>
</dbReference>
<dbReference type="InterPro" id="IPR052052">
    <property type="entry name" value="Polysaccharide_Lyase_9"/>
</dbReference>
<dbReference type="InterPro" id="IPR011050">
    <property type="entry name" value="Pectin_lyase_fold/virulence"/>
</dbReference>
<comment type="subcellular location">
    <subcellularLocation>
        <location evidence="1">Secreted</location>
    </subcellularLocation>
</comment>
<dbReference type="Gene3D" id="2.60.40.10">
    <property type="entry name" value="Immunoglobulins"/>
    <property type="match status" value="1"/>
</dbReference>
<dbReference type="InterPro" id="IPR000601">
    <property type="entry name" value="PKD_dom"/>
</dbReference>
<dbReference type="SUPFAM" id="SSF51126">
    <property type="entry name" value="Pectin lyase-like"/>
    <property type="match status" value="1"/>
</dbReference>
<dbReference type="FunFam" id="2.60.40.10:FF:000270">
    <property type="entry name" value="Cell surface protein"/>
    <property type="match status" value="1"/>
</dbReference>
<dbReference type="PROSITE" id="PS50093">
    <property type="entry name" value="PKD"/>
    <property type="match status" value="1"/>
</dbReference>
<reference evidence="6 7" key="1">
    <citation type="journal article" date="2015" name="Microbiome">
        <title>Genomic resolution of linkages in carbon, nitrogen, and sulfur cycling among widespread estuary sediment bacteria.</title>
        <authorList>
            <person name="Baker B.J."/>
            <person name="Lazar C.S."/>
            <person name="Teske A.P."/>
            <person name="Dick G.J."/>
        </authorList>
    </citation>
    <scope>NUCLEOTIDE SEQUENCE [LARGE SCALE GENOMIC DNA]</scope>
    <source>
        <strain evidence="6">DG_24</strain>
    </source>
</reference>
<evidence type="ECO:0000313" key="6">
    <source>
        <dbReference type="EMBL" id="KPJ51584.1"/>
    </source>
</evidence>
<evidence type="ECO:0000256" key="4">
    <source>
        <dbReference type="SAM" id="Phobius"/>
    </source>
</evidence>
<dbReference type="SUPFAM" id="SSF49299">
    <property type="entry name" value="PKD domain"/>
    <property type="match status" value="1"/>
</dbReference>